<dbReference type="PANTHER" id="PTHR37461">
    <property type="entry name" value="ANTI-SIGMA-K FACTOR RSKA"/>
    <property type="match status" value="1"/>
</dbReference>
<dbReference type="GO" id="GO:0005886">
    <property type="term" value="C:plasma membrane"/>
    <property type="evidence" value="ECO:0007669"/>
    <property type="project" value="UniProtKB-SubCell"/>
</dbReference>
<evidence type="ECO:0000256" key="5">
    <source>
        <dbReference type="ARBA" id="ARBA00022989"/>
    </source>
</evidence>
<comment type="subcellular location">
    <subcellularLocation>
        <location evidence="2">Cell membrane</location>
    </subcellularLocation>
    <subcellularLocation>
        <location evidence="1">Membrane</location>
        <topology evidence="1">Single-pass membrane protein</topology>
    </subcellularLocation>
</comment>
<accession>A0A6C7E5U4</accession>
<evidence type="ECO:0000256" key="7">
    <source>
        <dbReference type="ARBA" id="ARBA00029829"/>
    </source>
</evidence>
<evidence type="ECO:0000259" key="10">
    <source>
        <dbReference type="Pfam" id="PF10099"/>
    </source>
</evidence>
<dbReference type="InterPro" id="IPR018764">
    <property type="entry name" value="RskA_C"/>
</dbReference>
<sequence>MNERAEDLIVLAALGELTAEERLELDGLAAADPAVAAELAAELDTAAQLMSATPIDAPASLRASVLEAIGDVAQVAPAEAPAAVVSIEERRERRSRRLLPILSAAAAVVLVVGGAVVLTGGDDSSGDEFALVADAPDAVERDFVGMADAELRLVYSPSEDAIVLDGNGVPSLDDAQTYVLWLIRDGEATPAAEFRPDTSGGVSARFDGIDPSDAVLGITAEPIGAVTTPTEPILATA</sequence>
<gene>
    <name evidence="11" type="ORF">YM304_28100</name>
</gene>
<feature type="domain" description="Anti-sigma K factor RskA C-terminal" evidence="10">
    <location>
        <begin position="102"/>
        <end position="233"/>
    </location>
</feature>
<keyword evidence="6 9" id="KW-0472">Membrane</keyword>
<reference evidence="11 12" key="1">
    <citation type="journal article" date="2013" name="Int. J. Syst. Evol. Microbiol.">
        <title>Ilumatobacter nonamiense sp. nov. and Ilumatobacter coccineum sp. nov., isolated from seashore sand.</title>
        <authorList>
            <person name="Matsumoto A."/>
            <person name="Kasai H."/>
            <person name="Matsuo Y."/>
            <person name="Shizuri Y."/>
            <person name="Ichikawa N."/>
            <person name="Fujita N."/>
            <person name="Omura S."/>
            <person name="Takahashi Y."/>
        </authorList>
    </citation>
    <scope>NUCLEOTIDE SEQUENCE [LARGE SCALE GENOMIC DNA]</scope>
    <source>
        <strain evidence="12">NBRC 103263 / KCTC 29153 / YM16-304</strain>
    </source>
</reference>
<dbReference type="InterPro" id="IPR041916">
    <property type="entry name" value="Anti_sigma_zinc_sf"/>
</dbReference>
<dbReference type="GO" id="GO:0006417">
    <property type="term" value="P:regulation of translation"/>
    <property type="evidence" value="ECO:0007669"/>
    <property type="project" value="TreeGrafter"/>
</dbReference>
<dbReference type="EMBL" id="AP012057">
    <property type="protein sequence ID" value="BAN03124.1"/>
    <property type="molecule type" value="Genomic_DNA"/>
</dbReference>
<keyword evidence="5 9" id="KW-1133">Transmembrane helix</keyword>
<name>A0A6C7E5U4_ILUCY</name>
<dbReference type="Gene3D" id="1.10.10.1320">
    <property type="entry name" value="Anti-sigma factor, zinc-finger domain"/>
    <property type="match status" value="1"/>
</dbReference>
<dbReference type="RefSeq" id="WP_015442371.1">
    <property type="nucleotide sequence ID" value="NC_020520.1"/>
</dbReference>
<evidence type="ECO:0000256" key="4">
    <source>
        <dbReference type="ARBA" id="ARBA00022692"/>
    </source>
</evidence>
<keyword evidence="3" id="KW-1003">Cell membrane</keyword>
<dbReference type="KEGG" id="aym:YM304_28100"/>
<evidence type="ECO:0000313" key="12">
    <source>
        <dbReference type="Proteomes" id="UP000011863"/>
    </source>
</evidence>
<proteinExistence type="predicted"/>
<feature type="transmembrane region" description="Helical" evidence="9">
    <location>
        <begin position="98"/>
        <end position="118"/>
    </location>
</feature>
<keyword evidence="12" id="KW-1185">Reference proteome</keyword>
<dbReference type="Proteomes" id="UP000011863">
    <property type="component" value="Chromosome"/>
</dbReference>
<evidence type="ECO:0000256" key="8">
    <source>
        <dbReference type="ARBA" id="ARBA00030803"/>
    </source>
</evidence>
<dbReference type="InterPro" id="IPR051474">
    <property type="entry name" value="Anti-sigma-K/W_factor"/>
</dbReference>
<protein>
    <recommendedName>
        <fullName evidence="8">Regulator of SigK</fullName>
    </recommendedName>
    <alternativeName>
        <fullName evidence="7">Sigma-K anti-sigma factor RskA</fullName>
    </alternativeName>
</protein>
<dbReference type="GO" id="GO:0016989">
    <property type="term" value="F:sigma factor antagonist activity"/>
    <property type="evidence" value="ECO:0007669"/>
    <property type="project" value="TreeGrafter"/>
</dbReference>
<dbReference type="OrthoDB" id="153510at2"/>
<dbReference type="AlphaFoldDB" id="A0A6C7E5U4"/>
<evidence type="ECO:0000313" key="11">
    <source>
        <dbReference type="EMBL" id="BAN03124.1"/>
    </source>
</evidence>
<evidence type="ECO:0000256" key="2">
    <source>
        <dbReference type="ARBA" id="ARBA00004236"/>
    </source>
</evidence>
<evidence type="ECO:0000256" key="6">
    <source>
        <dbReference type="ARBA" id="ARBA00023136"/>
    </source>
</evidence>
<evidence type="ECO:0000256" key="3">
    <source>
        <dbReference type="ARBA" id="ARBA00022475"/>
    </source>
</evidence>
<dbReference type="PANTHER" id="PTHR37461:SF1">
    <property type="entry name" value="ANTI-SIGMA-K FACTOR RSKA"/>
    <property type="match status" value="1"/>
</dbReference>
<evidence type="ECO:0000256" key="9">
    <source>
        <dbReference type="SAM" id="Phobius"/>
    </source>
</evidence>
<keyword evidence="4 9" id="KW-0812">Transmembrane</keyword>
<organism evidence="11 12">
    <name type="scientific">Ilumatobacter coccineus (strain NBRC 103263 / KCTC 29153 / YM16-304)</name>
    <dbReference type="NCBI Taxonomy" id="1313172"/>
    <lineage>
        <taxon>Bacteria</taxon>
        <taxon>Bacillati</taxon>
        <taxon>Actinomycetota</taxon>
        <taxon>Acidimicrobiia</taxon>
        <taxon>Acidimicrobiales</taxon>
        <taxon>Ilumatobacteraceae</taxon>
        <taxon>Ilumatobacter</taxon>
    </lineage>
</organism>
<dbReference type="Pfam" id="PF10099">
    <property type="entry name" value="RskA_C"/>
    <property type="match status" value="1"/>
</dbReference>
<evidence type="ECO:0000256" key="1">
    <source>
        <dbReference type="ARBA" id="ARBA00004167"/>
    </source>
</evidence>